<dbReference type="InterPro" id="IPR006696">
    <property type="entry name" value="DUF423"/>
</dbReference>
<dbReference type="Pfam" id="PF04241">
    <property type="entry name" value="DUF423"/>
    <property type="match status" value="1"/>
</dbReference>
<dbReference type="EMBL" id="QASN01000017">
    <property type="protein sequence ID" value="PTU74322.1"/>
    <property type="molecule type" value="Genomic_DNA"/>
</dbReference>
<evidence type="ECO:0000256" key="1">
    <source>
        <dbReference type="ARBA" id="ARBA00004141"/>
    </source>
</evidence>
<sequence>MVRLLVFCAALFGFTGVALGAFAAHGLKARLAAEQLATLQTAVHYQMLHALALLAVALLALYRPQPLLHWAGGFFLLGVLLFSGSLYLMVLAGWKLGVVTPVGGVSFLLGWGCLAFSALKLAR</sequence>
<dbReference type="PANTHER" id="PTHR43461:SF1">
    <property type="entry name" value="TRANSMEMBRANE PROTEIN 256"/>
    <property type="match status" value="1"/>
</dbReference>
<proteinExistence type="inferred from homology"/>
<gene>
    <name evidence="7" type="ORF">DBO85_09485</name>
</gene>
<evidence type="ECO:0000256" key="6">
    <source>
        <dbReference type="SAM" id="Phobius"/>
    </source>
</evidence>
<dbReference type="RefSeq" id="WP_108107019.1">
    <property type="nucleotide sequence ID" value="NZ_QASN01000017.1"/>
</dbReference>
<comment type="subcellular location">
    <subcellularLocation>
        <location evidence="1">Membrane</location>
        <topology evidence="1">Multi-pass membrane protein</topology>
    </subcellularLocation>
</comment>
<comment type="caution">
    <text evidence="7">The sequence shown here is derived from an EMBL/GenBank/DDBJ whole genome shotgun (WGS) entry which is preliminary data.</text>
</comment>
<evidence type="ECO:0000256" key="2">
    <source>
        <dbReference type="ARBA" id="ARBA00009694"/>
    </source>
</evidence>
<comment type="similarity">
    <text evidence="2">Belongs to the UPF0382 family.</text>
</comment>
<keyword evidence="4 6" id="KW-1133">Transmembrane helix</keyword>
<feature type="transmembrane region" description="Helical" evidence="6">
    <location>
        <begin position="44"/>
        <end position="62"/>
    </location>
</feature>
<keyword evidence="8" id="KW-1185">Reference proteome</keyword>
<keyword evidence="5 6" id="KW-0472">Membrane</keyword>
<dbReference type="Proteomes" id="UP000244064">
    <property type="component" value="Unassembled WGS sequence"/>
</dbReference>
<keyword evidence="3 6" id="KW-0812">Transmembrane</keyword>
<dbReference type="OrthoDB" id="9802121at2"/>
<evidence type="ECO:0000313" key="8">
    <source>
        <dbReference type="Proteomes" id="UP000244064"/>
    </source>
</evidence>
<protein>
    <submittedName>
        <fullName evidence="7">DUF423 domain-containing protein</fullName>
    </submittedName>
</protein>
<evidence type="ECO:0000256" key="5">
    <source>
        <dbReference type="ARBA" id="ARBA00023136"/>
    </source>
</evidence>
<organism evidence="7 8">
    <name type="scientific">Pseudomonas mangrovi</name>
    <dbReference type="NCBI Taxonomy" id="2161748"/>
    <lineage>
        <taxon>Bacteria</taxon>
        <taxon>Pseudomonadati</taxon>
        <taxon>Pseudomonadota</taxon>
        <taxon>Gammaproteobacteria</taxon>
        <taxon>Pseudomonadales</taxon>
        <taxon>Pseudomonadaceae</taxon>
        <taxon>Pseudomonas</taxon>
    </lineage>
</organism>
<evidence type="ECO:0000313" key="7">
    <source>
        <dbReference type="EMBL" id="PTU74322.1"/>
    </source>
</evidence>
<feature type="transmembrane region" description="Helical" evidence="6">
    <location>
        <begin position="74"/>
        <end position="92"/>
    </location>
</feature>
<name>A0A2T5P9C4_9PSED</name>
<evidence type="ECO:0000256" key="4">
    <source>
        <dbReference type="ARBA" id="ARBA00022989"/>
    </source>
</evidence>
<reference evidence="7 8" key="1">
    <citation type="submission" date="2018-04" db="EMBL/GenBank/DDBJ databases">
        <title>Pseudomonas sp. nov., isolated from mangrove soil.</title>
        <authorList>
            <person name="Chen C."/>
        </authorList>
    </citation>
    <scope>NUCLEOTIDE SEQUENCE [LARGE SCALE GENOMIC DNA]</scope>
    <source>
        <strain evidence="7 8">TC-11</strain>
    </source>
</reference>
<accession>A0A2T5P9C4</accession>
<dbReference type="PANTHER" id="PTHR43461">
    <property type="entry name" value="TRANSMEMBRANE PROTEIN 256"/>
    <property type="match status" value="1"/>
</dbReference>
<dbReference type="GO" id="GO:0005886">
    <property type="term" value="C:plasma membrane"/>
    <property type="evidence" value="ECO:0007669"/>
    <property type="project" value="TreeGrafter"/>
</dbReference>
<evidence type="ECO:0000256" key="3">
    <source>
        <dbReference type="ARBA" id="ARBA00022692"/>
    </source>
</evidence>
<feature type="transmembrane region" description="Helical" evidence="6">
    <location>
        <begin position="98"/>
        <end position="119"/>
    </location>
</feature>
<dbReference type="AlphaFoldDB" id="A0A2T5P9C4"/>